<organism evidence="3">
    <name type="scientific">uncultured organism</name>
    <dbReference type="NCBI Taxonomy" id="155900"/>
    <lineage>
        <taxon>unclassified sequences</taxon>
        <taxon>environmental samples</taxon>
    </lineage>
</organism>
<dbReference type="EMBL" id="MN079106">
    <property type="protein sequence ID" value="QEA05647.1"/>
    <property type="molecule type" value="Genomic_DNA"/>
</dbReference>
<keyword evidence="3" id="KW-0328">Glycosyltransferase</keyword>
<dbReference type="SUPFAM" id="SSF53756">
    <property type="entry name" value="UDP-Glycosyltransferase/glycogen phosphorylase"/>
    <property type="match status" value="1"/>
</dbReference>
<gene>
    <name evidence="3" type="primary">gtf1_1</name>
    <name evidence="3" type="ORF">KBTEX_01970</name>
</gene>
<dbReference type="Pfam" id="PF00534">
    <property type="entry name" value="Glycos_transf_1"/>
    <property type="match status" value="1"/>
</dbReference>
<dbReference type="InterPro" id="IPR028098">
    <property type="entry name" value="Glyco_trans_4-like_N"/>
</dbReference>
<dbReference type="InterPro" id="IPR001296">
    <property type="entry name" value="Glyco_trans_1"/>
</dbReference>
<evidence type="ECO:0000259" key="1">
    <source>
        <dbReference type="Pfam" id="PF00534"/>
    </source>
</evidence>
<feature type="domain" description="Glycosyl transferase family 1" evidence="1">
    <location>
        <begin position="188"/>
        <end position="346"/>
    </location>
</feature>
<evidence type="ECO:0000313" key="3">
    <source>
        <dbReference type="EMBL" id="QEA05647.1"/>
    </source>
</evidence>
<proteinExistence type="predicted"/>
<dbReference type="EC" id="2.4.1.-" evidence="3"/>
<dbReference type="PANTHER" id="PTHR12526:SF630">
    <property type="entry name" value="GLYCOSYLTRANSFERASE"/>
    <property type="match status" value="1"/>
</dbReference>
<dbReference type="Pfam" id="PF13439">
    <property type="entry name" value="Glyco_transf_4"/>
    <property type="match status" value="1"/>
</dbReference>
<reference evidence="3" key="1">
    <citation type="submission" date="2019-06" db="EMBL/GenBank/DDBJ databases">
        <authorList>
            <person name="Murdoch R.W."/>
            <person name="Fathepure B."/>
        </authorList>
    </citation>
    <scope>NUCLEOTIDE SEQUENCE</scope>
</reference>
<keyword evidence="3" id="KW-0808">Transferase</keyword>
<feature type="domain" description="Glycosyltransferase subfamily 4-like N-terminal" evidence="2">
    <location>
        <begin position="14"/>
        <end position="175"/>
    </location>
</feature>
<name>A0A5B8RG31_9ZZZZ</name>
<dbReference type="GO" id="GO:0016757">
    <property type="term" value="F:glycosyltransferase activity"/>
    <property type="evidence" value="ECO:0007669"/>
    <property type="project" value="UniProtKB-KW"/>
</dbReference>
<dbReference type="PANTHER" id="PTHR12526">
    <property type="entry name" value="GLYCOSYLTRANSFERASE"/>
    <property type="match status" value="1"/>
</dbReference>
<accession>A0A5B8RG31</accession>
<dbReference type="Gene3D" id="3.40.50.2000">
    <property type="entry name" value="Glycogen Phosphorylase B"/>
    <property type="match status" value="2"/>
</dbReference>
<evidence type="ECO:0000259" key="2">
    <source>
        <dbReference type="Pfam" id="PF13439"/>
    </source>
</evidence>
<sequence>MKVVLIPSSVEAVGVATHVLNLARLLRDAGILEAVICPADGWLAKELEIDGVPFEVVKLSYKPSRFVYSNIRLFYWLIRRKSAGVVHFHGRFPLLVALLSMIMLRGRRFVVTVHQFSGTGNPGLFAWKNGVEVFIWRHLVKKVCCVSEALGREVRGRLGVNHANKVEVIKNWISPANDLPAECEPNPEPAPAGAIKIIGIGRLANEKGFDVLVDAVRILVEKGFYVNCDIFGDGSEANNLAALIDRYGLKECVKLAGRHKNVRSILPIYDALVIPSRMESFGLVALEAYEAEVPVIASDIPGLNEVVQDKITGMLFNMEDPSHLAEQLSALVCDEALGEALISQGKRLAKAYMDSDARLEEYQKVYGFA</sequence>
<protein>
    <submittedName>
        <fullName evidence="3">Glycosyltransferase Gtf1</fullName>
        <ecNumber evidence="3">2.4.1.-</ecNumber>
    </submittedName>
</protein>
<dbReference type="CDD" id="cd03801">
    <property type="entry name" value="GT4_PimA-like"/>
    <property type="match status" value="1"/>
</dbReference>
<dbReference type="AlphaFoldDB" id="A0A5B8RG31"/>